<keyword evidence="7" id="KW-0223">Dioxygenase</keyword>
<feature type="compositionally biased region" description="Polar residues" evidence="15">
    <location>
        <begin position="223"/>
        <end position="233"/>
    </location>
</feature>
<keyword evidence="10" id="KW-0560">Oxidoreductase</keyword>
<dbReference type="InterPro" id="IPR006620">
    <property type="entry name" value="Pro_4_hyd_alph"/>
</dbReference>
<evidence type="ECO:0000256" key="9">
    <source>
        <dbReference type="ARBA" id="ARBA00022989"/>
    </source>
</evidence>
<evidence type="ECO:0000256" key="2">
    <source>
        <dbReference type="ARBA" id="ARBA00004648"/>
    </source>
</evidence>
<keyword evidence="11" id="KW-0408">Iron</keyword>
<evidence type="ECO:0000256" key="13">
    <source>
        <dbReference type="ARBA" id="ARBA00023180"/>
    </source>
</evidence>
<keyword evidence="6" id="KW-0479">Metal-binding</keyword>
<comment type="similarity">
    <text evidence="3">Belongs to the P4HA family.</text>
</comment>
<feature type="compositionally biased region" description="Basic and acidic residues" evidence="15">
    <location>
        <begin position="155"/>
        <end position="167"/>
    </location>
</feature>
<feature type="compositionally biased region" description="Polar residues" evidence="15">
    <location>
        <begin position="145"/>
        <end position="154"/>
    </location>
</feature>
<accession>A0A7S0PKB7</accession>
<comment type="catalytic activity">
    <reaction evidence="14">
        <text>L-prolyl-[collagen] + 2-oxoglutarate + O2 = trans-4-hydroxy-L-prolyl-[collagen] + succinate + CO2</text>
        <dbReference type="Rhea" id="RHEA:18945"/>
        <dbReference type="Rhea" id="RHEA-COMP:11676"/>
        <dbReference type="Rhea" id="RHEA-COMP:11680"/>
        <dbReference type="ChEBI" id="CHEBI:15379"/>
        <dbReference type="ChEBI" id="CHEBI:16526"/>
        <dbReference type="ChEBI" id="CHEBI:16810"/>
        <dbReference type="ChEBI" id="CHEBI:30031"/>
        <dbReference type="ChEBI" id="CHEBI:50342"/>
        <dbReference type="ChEBI" id="CHEBI:61965"/>
        <dbReference type="EC" id="1.14.11.2"/>
    </reaction>
</comment>
<dbReference type="EMBL" id="HBEW01000921">
    <property type="protein sequence ID" value="CAD8576670.1"/>
    <property type="molecule type" value="Transcribed_RNA"/>
</dbReference>
<dbReference type="InterPro" id="IPR044862">
    <property type="entry name" value="Pro_4_hyd_alph_FE2OG_OXY"/>
</dbReference>
<keyword evidence="8" id="KW-0735">Signal-anchor</keyword>
<evidence type="ECO:0000256" key="1">
    <source>
        <dbReference type="ARBA" id="ARBA00001961"/>
    </source>
</evidence>
<comment type="subcellular location">
    <subcellularLocation>
        <location evidence="2">Endoplasmic reticulum membrane</location>
        <topology evidence="2">Single-pass type II membrane protein</topology>
    </subcellularLocation>
</comment>
<dbReference type="SMART" id="SM00702">
    <property type="entry name" value="P4Hc"/>
    <property type="match status" value="1"/>
</dbReference>
<dbReference type="PROSITE" id="PS51670">
    <property type="entry name" value="SHKT"/>
    <property type="match status" value="1"/>
</dbReference>
<dbReference type="SMART" id="SM00254">
    <property type="entry name" value="ShKT"/>
    <property type="match status" value="1"/>
</dbReference>
<dbReference type="PROSITE" id="PS51471">
    <property type="entry name" value="FE2OG_OXY"/>
    <property type="match status" value="1"/>
</dbReference>
<dbReference type="AlphaFoldDB" id="A0A7S0PKB7"/>
<dbReference type="PANTHER" id="PTHR10869:SF246">
    <property type="entry name" value="TRANSMEMBRANE PROLYL 4-HYDROXYLASE"/>
    <property type="match status" value="1"/>
</dbReference>
<feature type="region of interest" description="Disordered" evidence="15">
    <location>
        <begin position="122"/>
        <end position="167"/>
    </location>
</feature>
<dbReference type="InterPro" id="IPR045054">
    <property type="entry name" value="P4HA-like"/>
</dbReference>
<dbReference type="FunFam" id="2.60.120.620:FF:000002">
    <property type="entry name" value="Prolyl 4-hydroxylase 4"/>
    <property type="match status" value="1"/>
</dbReference>
<keyword evidence="12 16" id="KW-0472">Membrane</keyword>
<dbReference type="Pfam" id="PF13640">
    <property type="entry name" value="2OG-FeII_Oxy_3"/>
    <property type="match status" value="1"/>
</dbReference>
<evidence type="ECO:0000256" key="11">
    <source>
        <dbReference type="ARBA" id="ARBA00023004"/>
    </source>
</evidence>
<dbReference type="Pfam" id="PF01549">
    <property type="entry name" value="ShK"/>
    <property type="match status" value="1"/>
</dbReference>
<dbReference type="GO" id="GO:0031418">
    <property type="term" value="F:L-ascorbic acid binding"/>
    <property type="evidence" value="ECO:0007669"/>
    <property type="project" value="InterPro"/>
</dbReference>
<dbReference type="PANTHER" id="PTHR10869">
    <property type="entry name" value="PROLYL 4-HYDROXYLASE ALPHA SUBUNIT"/>
    <property type="match status" value="1"/>
</dbReference>
<protein>
    <recommendedName>
        <fullName evidence="4">procollagen-proline 4-dioxygenase</fullName>
        <ecNumber evidence="4">1.14.11.2</ecNumber>
    </recommendedName>
</protein>
<feature type="transmembrane region" description="Helical" evidence="16">
    <location>
        <begin position="79"/>
        <end position="96"/>
    </location>
</feature>
<evidence type="ECO:0000256" key="15">
    <source>
        <dbReference type="SAM" id="MobiDB-lite"/>
    </source>
</evidence>
<keyword evidence="5 16" id="KW-0812">Transmembrane</keyword>
<sequence>MGSPKTRRKHPSSLSSSVRWYASSVVPARAFHAFDRWMHAGPIIPQRYDASSSSASSRRAHASAYDDSRDRLRCLRTPGAIVKTLIAVLVVMWLISAPQASTTSKTPTGSVDAYHPRVATSERGVGDASVNAAPRTGAVRKPRQVTATSATTSEKAGEKASDEAAKDINGDNHVDVASVTSVSKRIIHSVSSSVSKDIEAKAEEALEVLRELRDAVDEDVEVQSKSTAENTENAGVDPDFDGAATSDDGVEDVKPKTSSSVSSLSGVEDADDGHEARAPATTAPKMSDETARALREELENLRRVPHAKVNRIAHVTGALDDDVIDPSKIKVVSLNKPRAYVYESFLSDEEVKHVLDLANKSGLSKSGVVDSTTGGSTTSDIRTSTGTYIGKGHDDVIKRIENRIALWSQIPISHGESLQVLHYDPGQEYKAHFDYFFHEAGKKNNRIATVLLYLSDVEEGGETVFPKTNLPLSRNQSMFSECGNSGRSIKANRGDALLFWSMTPGGELDSGSSHAGCPVIKGEKWTATKWMHVNPLGSRDEEVHKIFYEGGPEATVGCNDTNTRCHSWATSGECDKNPAYMRDSCSMSCRVCRGGWRDGSYVRPATRE</sequence>
<dbReference type="InterPro" id="IPR003582">
    <property type="entry name" value="ShKT_dom"/>
</dbReference>
<evidence type="ECO:0000256" key="6">
    <source>
        <dbReference type="ARBA" id="ARBA00022723"/>
    </source>
</evidence>
<evidence type="ECO:0000313" key="19">
    <source>
        <dbReference type="EMBL" id="CAD8576670.1"/>
    </source>
</evidence>
<evidence type="ECO:0000256" key="5">
    <source>
        <dbReference type="ARBA" id="ARBA00022692"/>
    </source>
</evidence>
<gene>
    <name evidence="19" type="ORF">OMED0929_LOCUS797</name>
</gene>
<evidence type="ECO:0000256" key="14">
    <source>
        <dbReference type="ARBA" id="ARBA00049169"/>
    </source>
</evidence>
<dbReference type="EC" id="1.14.11.2" evidence="4"/>
<dbReference type="InterPro" id="IPR005123">
    <property type="entry name" value="Oxoglu/Fe-dep_dioxygenase_dom"/>
</dbReference>
<feature type="domain" description="Fe2OG dioxygenase" evidence="17">
    <location>
        <begin position="414"/>
        <end position="533"/>
    </location>
</feature>
<name>A0A7S0PKB7_9CHLO</name>
<evidence type="ECO:0000256" key="4">
    <source>
        <dbReference type="ARBA" id="ARBA00012269"/>
    </source>
</evidence>
<evidence type="ECO:0000259" key="18">
    <source>
        <dbReference type="PROSITE" id="PS51670"/>
    </source>
</evidence>
<evidence type="ECO:0000259" key="17">
    <source>
        <dbReference type="PROSITE" id="PS51471"/>
    </source>
</evidence>
<feature type="domain" description="ShKT" evidence="18">
    <location>
        <begin position="558"/>
        <end position="592"/>
    </location>
</feature>
<dbReference type="Gene3D" id="2.60.120.620">
    <property type="entry name" value="q2cbj1_9rhob like domain"/>
    <property type="match status" value="1"/>
</dbReference>
<dbReference type="GO" id="GO:0005789">
    <property type="term" value="C:endoplasmic reticulum membrane"/>
    <property type="evidence" value="ECO:0007669"/>
    <property type="project" value="UniProtKB-SubCell"/>
</dbReference>
<evidence type="ECO:0000256" key="10">
    <source>
        <dbReference type="ARBA" id="ARBA00023002"/>
    </source>
</evidence>
<evidence type="ECO:0000256" key="12">
    <source>
        <dbReference type="ARBA" id="ARBA00023136"/>
    </source>
</evidence>
<dbReference type="GO" id="GO:0004656">
    <property type="term" value="F:procollagen-proline 4-dioxygenase activity"/>
    <property type="evidence" value="ECO:0007669"/>
    <property type="project" value="UniProtKB-EC"/>
</dbReference>
<evidence type="ECO:0000256" key="8">
    <source>
        <dbReference type="ARBA" id="ARBA00022968"/>
    </source>
</evidence>
<comment type="cofactor">
    <cofactor evidence="1">
        <name>L-ascorbate</name>
        <dbReference type="ChEBI" id="CHEBI:38290"/>
    </cofactor>
</comment>
<reference evidence="19" key="1">
    <citation type="submission" date="2021-01" db="EMBL/GenBank/DDBJ databases">
        <authorList>
            <person name="Corre E."/>
            <person name="Pelletier E."/>
            <person name="Niang G."/>
            <person name="Scheremetjew M."/>
            <person name="Finn R."/>
            <person name="Kale V."/>
            <person name="Holt S."/>
            <person name="Cochrane G."/>
            <person name="Meng A."/>
            <person name="Brown T."/>
            <person name="Cohen L."/>
        </authorList>
    </citation>
    <scope>NUCLEOTIDE SEQUENCE</scope>
    <source>
        <strain evidence="19">Clade-D-RCC2572</strain>
    </source>
</reference>
<proteinExistence type="inferred from homology"/>
<dbReference type="GO" id="GO:0005506">
    <property type="term" value="F:iron ion binding"/>
    <property type="evidence" value="ECO:0007669"/>
    <property type="project" value="InterPro"/>
</dbReference>
<evidence type="ECO:0000256" key="7">
    <source>
        <dbReference type="ARBA" id="ARBA00022964"/>
    </source>
</evidence>
<keyword evidence="9 16" id="KW-1133">Transmembrane helix</keyword>
<keyword evidence="13" id="KW-0325">Glycoprotein</keyword>
<feature type="region of interest" description="Disordered" evidence="15">
    <location>
        <begin position="218"/>
        <end position="289"/>
    </location>
</feature>
<evidence type="ECO:0000256" key="3">
    <source>
        <dbReference type="ARBA" id="ARBA00006511"/>
    </source>
</evidence>
<organism evidence="19">
    <name type="scientific">Ostreococcus mediterraneus</name>
    <dbReference type="NCBI Taxonomy" id="1486918"/>
    <lineage>
        <taxon>Eukaryota</taxon>
        <taxon>Viridiplantae</taxon>
        <taxon>Chlorophyta</taxon>
        <taxon>Mamiellophyceae</taxon>
        <taxon>Mamiellales</taxon>
        <taxon>Bathycoccaceae</taxon>
        <taxon>Ostreococcus</taxon>
    </lineage>
</organism>
<evidence type="ECO:0000256" key="16">
    <source>
        <dbReference type="SAM" id="Phobius"/>
    </source>
</evidence>